<dbReference type="InParanoid" id="B0CX89"/>
<dbReference type="PANTHER" id="PTHR44099:SF4">
    <property type="entry name" value="RABCONNECTIN-3B, ISOFORM A"/>
    <property type="match status" value="1"/>
</dbReference>
<evidence type="ECO:0000256" key="1">
    <source>
        <dbReference type="SAM" id="MobiDB-lite"/>
    </source>
</evidence>
<accession>B0CX89</accession>
<evidence type="ECO:0000313" key="2">
    <source>
        <dbReference type="EMBL" id="EDR13632.1"/>
    </source>
</evidence>
<keyword evidence="3" id="KW-1185">Reference proteome</keyword>
<protein>
    <submittedName>
        <fullName evidence="2">Predicted protein</fullName>
    </submittedName>
</protein>
<dbReference type="SMART" id="SM00320">
    <property type="entry name" value="WD40"/>
    <property type="match status" value="5"/>
</dbReference>
<dbReference type="InterPro" id="IPR049916">
    <property type="entry name" value="WDR72-like"/>
</dbReference>
<dbReference type="KEGG" id="lbc:LACBIDRAFT_308803"/>
<feature type="compositionally biased region" description="Basic and acidic residues" evidence="1">
    <location>
        <begin position="161"/>
        <end position="181"/>
    </location>
</feature>
<dbReference type="InterPro" id="IPR015943">
    <property type="entry name" value="WD40/YVTN_repeat-like_dom_sf"/>
</dbReference>
<dbReference type="GO" id="GO:0005737">
    <property type="term" value="C:cytoplasm"/>
    <property type="evidence" value="ECO:0007669"/>
    <property type="project" value="TreeGrafter"/>
</dbReference>
<dbReference type="STRING" id="486041.B0CX89"/>
<dbReference type="Gene3D" id="2.130.10.10">
    <property type="entry name" value="YVTN repeat-like/Quinoprotein amine dehydrogenase"/>
    <property type="match status" value="2"/>
</dbReference>
<dbReference type="InterPro" id="IPR001680">
    <property type="entry name" value="WD40_rpt"/>
</dbReference>
<dbReference type="EMBL" id="DS547093">
    <property type="protein sequence ID" value="EDR13632.1"/>
    <property type="molecule type" value="Genomic_DNA"/>
</dbReference>
<feature type="region of interest" description="Disordered" evidence="1">
    <location>
        <begin position="161"/>
        <end position="231"/>
    </location>
</feature>
<dbReference type="HOGENOM" id="CLU_001665_1_0_1"/>
<dbReference type="RefSeq" id="XP_001876130.1">
    <property type="nucleotide sequence ID" value="XM_001876095.1"/>
</dbReference>
<dbReference type="Proteomes" id="UP000001194">
    <property type="component" value="Unassembled WGS sequence"/>
</dbReference>
<dbReference type="OrthoDB" id="338622at2759"/>
<dbReference type="InterPro" id="IPR036322">
    <property type="entry name" value="WD40_repeat_dom_sf"/>
</dbReference>
<feature type="region of interest" description="Disordered" evidence="1">
    <location>
        <begin position="90"/>
        <end position="123"/>
    </location>
</feature>
<dbReference type="GeneID" id="6071185"/>
<reference evidence="2 3" key="1">
    <citation type="journal article" date="2008" name="Nature">
        <title>The genome of Laccaria bicolor provides insights into mycorrhizal symbiosis.</title>
        <authorList>
            <person name="Martin F."/>
            <person name="Aerts A."/>
            <person name="Ahren D."/>
            <person name="Brun A."/>
            <person name="Danchin E.G.J."/>
            <person name="Duchaussoy F."/>
            <person name="Gibon J."/>
            <person name="Kohler A."/>
            <person name="Lindquist E."/>
            <person name="Pereda V."/>
            <person name="Salamov A."/>
            <person name="Shapiro H.J."/>
            <person name="Wuyts J."/>
            <person name="Blaudez D."/>
            <person name="Buee M."/>
            <person name="Brokstein P."/>
            <person name="Canbaeck B."/>
            <person name="Cohen D."/>
            <person name="Courty P.E."/>
            <person name="Coutinho P.M."/>
            <person name="Delaruelle C."/>
            <person name="Detter J.C."/>
            <person name="Deveau A."/>
            <person name="DiFazio S."/>
            <person name="Duplessis S."/>
            <person name="Fraissinet-Tachet L."/>
            <person name="Lucic E."/>
            <person name="Frey-Klett P."/>
            <person name="Fourrey C."/>
            <person name="Feussner I."/>
            <person name="Gay G."/>
            <person name="Grimwood J."/>
            <person name="Hoegger P.J."/>
            <person name="Jain P."/>
            <person name="Kilaru S."/>
            <person name="Labbe J."/>
            <person name="Lin Y.C."/>
            <person name="Legue V."/>
            <person name="Le Tacon F."/>
            <person name="Marmeisse R."/>
            <person name="Melayah D."/>
            <person name="Montanini B."/>
            <person name="Muratet M."/>
            <person name="Nehls U."/>
            <person name="Niculita-Hirzel H."/>
            <person name="Oudot-Le Secq M.P."/>
            <person name="Peter M."/>
            <person name="Quesneville H."/>
            <person name="Rajashekar B."/>
            <person name="Reich M."/>
            <person name="Rouhier N."/>
            <person name="Schmutz J."/>
            <person name="Yin T."/>
            <person name="Chalot M."/>
            <person name="Henrissat B."/>
            <person name="Kuees U."/>
            <person name="Lucas S."/>
            <person name="Van de Peer Y."/>
            <person name="Podila G.K."/>
            <person name="Polle A."/>
            <person name="Pukkila P.J."/>
            <person name="Richardson P.M."/>
            <person name="Rouze P."/>
            <person name="Sanders I.R."/>
            <person name="Stajich J.E."/>
            <person name="Tunlid A."/>
            <person name="Tuskan G."/>
            <person name="Grigoriev I.V."/>
        </authorList>
    </citation>
    <scope>NUCLEOTIDE SEQUENCE [LARGE SCALE GENOMIC DNA]</scope>
    <source>
        <strain evidence="3">S238N-H82 / ATCC MYA-4686</strain>
    </source>
</reference>
<dbReference type="Pfam" id="PF00400">
    <property type="entry name" value="WD40"/>
    <property type="match status" value="1"/>
</dbReference>
<sequence length="1395" mass="153024">MNERVKQTFAVPLAFPNISSLRGVESDPSDYRNIVETSLLDARPTVLQCWSHSPNDGDDEGGGVIVGCDDGTLYVFHQTCQPINALESVETIQPSQQPKPSRRPRRISRSGTPPTPAFPLSPTFNVSARSRVVSGVTTDPVEAPKNYVDFDDEPDKLKDILKGRTPKEKQGVSDSIAEKNGRLVKSPAASITEPASSSKHRKPRSLLSATNSPAHTPYSFSVPASPKGQESFTITDPPHEMSLRYHIIPSKSGSGRAVRSVRMLQDNRFIAVLHETGDLYVFSSEDGICVACVHAGGVGSPMGVKDRDVPDDIWEWCSLSVAYVEQSTILLATAATDANTSAPTPDMDESSTEKSQGIMLEFSAGDEVGSAEIKLSILGQWEFDGPAKGLGIHIESDKTSTLYSINSQGCLHVRQLCLRPPPPSPPIPANAEPEHHLPIPNPFKGMMSRSTEHLSHEKHLKDAPKVTLDEVHNVGRLLSDSTLSGLCTRDVEGRLYGIAWAHREMTVFVYEARSLKVLYQTFISSVGNVEWLDESTYALTYDTQILSKTGQGVSSKISDDTTLNRTHVLLLSQSPDLLRTLPIGPHNAITLASPPNLIVIKVVDGQWQLVSFNAVPKPGAETPEGECSRTLWHSNPAPLNGEPKITLTSMFPLDLDRIVQGYSDGRLRQYSIPQMSRKGENPTTLTSSSTKISEPALNGYISALHLVQNQRTKEKYILGGADDGSIAFWSSSTFELCARWITFTTPLVKVLTFEGETVGPLRGCVLCIARDGTIAVIAVDGFQFLYLVPGAAAPLQRVCVGGNSLLLIYSDRRARLWDAQTKEFWRSMGLQKAQEMLAQGEWICLTMEQDTCIPSLAWASIAPSFEGRDAVSTLSLDLERLVVDSVALTKTISTSRDEIRNILLTLDRLRLILSILLTPGLSDDVDSICDGKLKVMPSSATVGLSSDGATVLYPVTRPGDVWCISGNVSAARALSIILVLRAMSLFEELSEATNTVISFYATSIGTCVGERYQPPSLEYLARRWFAASNELRQAIRLIFDATLARLSDEEAIAVAEKWQHHVPTLQPDAERETINAALALFICGCVASEKYTLLSTNSLTDISKSITLYLHDESSVYRVLAIDLCSRGFHVWQHYVDTMEILRSLFMLSTNVRKDSISIQNVNSQARLAILSIASNNIQLFISTLCLDILTPPTLENRRSVMQIVAFLIRKRPHILQPTLPRLLEAVIKSLDPNSTTNRDAVLDTATEIIGYVVKTFPTVDFHMATQRLAVGSNEGAVVMYDLKTAIRLYVLEGHTKQISGCSFSPDGRRLVTLSLSESLLLVWKVGSSFASFFNPGAPPRQGHGGSQPFKTLNFNIGSESDMSLIETLELVNFEWVADRTVRVRIRESILTFST</sequence>
<dbReference type="SUPFAM" id="SSF50978">
    <property type="entry name" value="WD40 repeat-like"/>
    <property type="match status" value="1"/>
</dbReference>
<name>B0CX89_LACBS</name>
<dbReference type="PANTHER" id="PTHR44099">
    <property type="entry name" value="RABCONNECTIN-3B, ISOFORM A"/>
    <property type="match status" value="1"/>
</dbReference>
<evidence type="ECO:0000313" key="3">
    <source>
        <dbReference type="Proteomes" id="UP000001194"/>
    </source>
</evidence>
<dbReference type="SUPFAM" id="SSF48371">
    <property type="entry name" value="ARM repeat"/>
    <property type="match status" value="1"/>
</dbReference>
<gene>
    <name evidence="2" type="ORF">LACBIDRAFT_308803</name>
</gene>
<proteinExistence type="predicted"/>
<organism evidence="3">
    <name type="scientific">Laccaria bicolor (strain S238N-H82 / ATCC MYA-4686)</name>
    <name type="common">Bicoloured deceiver</name>
    <name type="synonym">Laccaria laccata var. bicolor</name>
    <dbReference type="NCBI Taxonomy" id="486041"/>
    <lineage>
        <taxon>Eukaryota</taxon>
        <taxon>Fungi</taxon>
        <taxon>Dikarya</taxon>
        <taxon>Basidiomycota</taxon>
        <taxon>Agaricomycotina</taxon>
        <taxon>Agaricomycetes</taxon>
        <taxon>Agaricomycetidae</taxon>
        <taxon>Agaricales</taxon>
        <taxon>Agaricineae</taxon>
        <taxon>Hydnangiaceae</taxon>
        <taxon>Laccaria</taxon>
    </lineage>
</organism>
<dbReference type="InterPro" id="IPR016024">
    <property type="entry name" value="ARM-type_fold"/>
</dbReference>